<feature type="chain" id="PRO_5040191798" description="Yeast cell wall synthesis Kre9/Knh1-like N-terminal domain-containing protein" evidence="4">
    <location>
        <begin position="27"/>
        <end position="335"/>
    </location>
</feature>
<evidence type="ECO:0000256" key="1">
    <source>
        <dbReference type="ARBA" id="ARBA00022729"/>
    </source>
</evidence>
<dbReference type="InterPro" id="IPR018466">
    <property type="entry name" value="Kre9/Knh1-like_N"/>
</dbReference>
<feature type="compositionally biased region" description="Acidic residues" evidence="2">
    <location>
        <begin position="193"/>
        <end position="202"/>
    </location>
</feature>
<accession>A0A9Q9EIV1</accession>
<keyword evidence="1 4" id="KW-0732">Signal</keyword>
<keyword evidence="3" id="KW-0472">Membrane</keyword>
<gene>
    <name evidence="6" type="ORF">Slin15195_G040370</name>
</gene>
<keyword evidence="7" id="KW-1185">Reference proteome</keyword>
<name>A0A9Q9EIV1_9PEZI</name>
<dbReference type="EMBL" id="CP099420">
    <property type="protein sequence ID" value="USW50718.1"/>
    <property type="molecule type" value="Genomic_DNA"/>
</dbReference>
<keyword evidence="3" id="KW-1133">Transmembrane helix</keyword>
<evidence type="ECO:0000256" key="4">
    <source>
        <dbReference type="SAM" id="SignalP"/>
    </source>
</evidence>
<dbReference type="AlphaFoldDB" id="A0A9Q9EIV1"/>
<evidence type="ECO:0000256" key="2">
    <source>
        <dbReference type="SAM" id="MobiDB-lite"/>
    </source>
</evidence>
<reference evidence="6" key="1">
    <citation type="submission" date="2022-06" db="EMBL/GenBank/DDBJ databases">
        <title>Complete genome sequences of two strains of the flax pathogen Septoria linicola.</title>
        <authorList>
            <person name="Lapalu N."/>
            <person name="Simon A."/>
            <person name="Demenou B."/>
            <person name="Paumier D."/>
            <person name="Guillot M.-P."/>
            <person name="Gout L."/>
            <person name="Valade R."/>
        </authorList>
    </citation>
    <scope>NUCLEOTIDE SEQUENCE</scope>
    <source>
        <strain evidence="6">SE15195</strain>
    </source>
</reference>
<protein>
    <recommendedName>
        <fullName evidence="5">Yeast cell wall synthesis Kre9/Knh1-like N-terminal domain-containing protein</fullName>
    </recommendedName>
</protein>
<dbReference type="GO" id="GO:0006078">
    <property type="term" value="P:(1-&gt;6)-beta-D-glucan biosynthetic process"/>
    <property type="evidence" value="ECO:0007669"/>
    <property type="project" value="InterPro"/>
</dbReference>
<keyword evidence="3" id="KW-0812">Transmembrane</keyword>
<feature type="transmembrane region" description="Helical" evidence="3">
    <location>
        <begin position="212"/>
        <end position="234"/>
    </location>
</feature>
<dbReference type="Proteomes" id="UP001056384">
    <property type="component" value="Chromosome 3"/>
</dbReference>
<dbReference type="Pfam" id="PF10342">
    <property type="entry name" value="Kre9_KNH"/>
    <property type="match status" value="1"/>
</dbReference>
<feature type="region of interest" description="Disordered" evidence="2">
    <location>
        <begin position="170"/>
        <end position="202"/>
    </location>
</feature>
<dbReference type="InterPro" id="IPR045328">
    <property type="entry name" value="Kre9/Knh1"/>
</dbReference>
<feature type="domain" description="Yeast cell wall synthesis Kre9/Knh1-like N-terminal" evidence="5">
    <location>
        <begin position="33"/>
        <end position="135"/>
    </location>
</feature>
<dbReference type="GO" id="GO:0042546">
    <property type="term" value="P:cell wall biogenesis"/>
    <property type="evidence" value="ECO:0007669"/>
    <property type="project" value="InterPro"/>
</dbReference>
<organism evidence="6 7">
    <name type="scientific">Septoria linicola</name>
    <dbReference type="NCBI Taxonomy" id="215465"/>
    <lineage>
        <taxon>Eukaryota</taxon>
        <taxon>Fungi</taxon>
        <taxon>Dikarya</taxon>
        <taxon>Ascomycota</taxon>
        <taxon>Pezizomycotina</taxon>
        <taxon>Dothideomycetes</taxon>
        <taxon>Dothideomycetidae</taxon>
        <taxon>Mycosphaerellales</taxon>
        <taxon>Mycosphaerellaceae</taxon>
        <taxon>Septoria</taxon>
    </lineage>
</organism>
<dbReference type="PANTHER" id="PTHR28154:SF1">
    <property type="entry name" value="CELL WALL SYNTHESIS PROTEIN KNH1-RELATED"/>
    <property type="match status" value="1"/>
</dbReference>
<dbReference type="PANTHER" id="PTHR28154">
    <property type="entry name" value="CELL WALL SYNTHESIS PROTEIN KNH1-RELATED"/>
    <property type="match status" value="1"/>
</dbReference>
<evidence type="ECO:0000256" key="3">
    <source>
        <dbReference type="SAM" id="Phobius"/>
    </source>
</evidence>
<dbReference type="OrthoDB" id="2432613at2759"/>
<evidence type="ECO:0000313" key="7">
    <source>
        <dbReference type="Proteomes" id="UP001056384"/>
    </source>
</evidence>
<proteinExistence type="predicted"/>
<evidence type="ECO:0000313" key="6">
    <source>
        <dbReference type="EMBL" id="USW50718.1"/>
    </source>
</evidence>
<sequence>MPHLRPSELLSLLFLLLSLLAHNVYAIGVSFSTPGAGSTWPAGPITVKWVDAGGSPNMAALDTYRLQLIVGGNEPGNSDVIATIGANDSSVANGQVAGTIAANVSQSVENGFYFKMISNTTDENQVINYSFRFTLINMKGTTASNILDGANAARGSDDVPAAQYNMITGPSASSSADVTTTATATATATSSPDQDDDGDDGNDLATGTKVGIGIGVIFAFIGAASCFAWAVMLYRHRKKRRLERANTLDSAKSSTNAPRVVSHIGKAELPAHSSTRSQTSLPTELSPIGARYEMSGESRPFEAARASIYELDSGWDGWEAASGRKSKAYDPTNVV</sequence>
<evidence type="ECO:0000259" key="5">
    <source>
        <dbReference type="Pfam" id="PF10342"/>
    </source>
</evidence>
<feature type="signal peptide" evidence="4">
    <location>
        <begin position="1"/>
        <end position="26"/>
    </location>
</feature>
<feature type="compositionally biased region" description="Low complexity" evidence="2">
    <location>
        <begin position="171"/>
        <end position="191"/>
    </location>
</feature>